<feature type="domain" description="MacB-like periplasmic core" evidence="9">
    <location>
        <begin position="103"/>
        <end position="324"/>
    </location>
</feature>
<dbReference type="AlphaFoldDB" id="Q027Q2"/>
<dbReference type="GO" id="GO:0005886">
    <property type="term" value="C:plasma membrane"/>
    <property type="evidence" value="ECO:0007669"/>
    <property type="project" value="UniProtKB-SubCell"/>
</dbReference>
<dbReference type="InterPro" id="IPR017800">
    <property type="entry name" value="ADOP"/>
</dbReference>
<name>Q027Q2_SOLUE</name>
<protein>
    <recommendedName>
        <fullName evidence="11">Permease</fullName>
    </recommendedName>
</protein>
<comment type="similarity">
    <text evidence="6">Belongs to the ABC-4 integral membrane protein family.</text>
</comment>
<evidence type="ECO:0000259" key="8">
    <source>
        <dbReference type="Pfam" id="PF02687"/>
    </source>
</evidence>
<dbReference type="InterPro" id="IPR003838">
    <property type="entry name" value="ABC3_permease_C"/>
</dbReference>
<dbReference type="STRING" id="234267.Acid_1765"/>
<feature type="transmembrane region" description="Helical" evidence="7">
    <location>
        <begin position="458"/>
        <end position="482"/>
    </location>
</feature>
<feature type="transmembrane region" description="Helical" evidence="7">
    <location>
        <begin position="763"/>
        <end position="786"/>
    </location>
</feature>
<feature type="transmembrane region" description="Helical" evidence="7">
    <location>
        <begin position="853"/>
        <end position="875"/>
    </location>
</feature>
<feature type="transmembrane region" description="Helical" evidence="7">
    <location>
        <begin position="416"/>
        <end position="438"/>
    </location>
</feature>
<feature type="domain" description="ABC3 transporter permease C-terminal" evidence="8">
    <location>
        <begin position="368"/>
        <end position="482"/>
    </location>
</feature>
<comment type="subcellular location">
    <subcellularLocation>
        <location evidence="1">Cell membrane</location>
        <topology evidence="1">Multi-pass membrane protein</topology>
    </subcellularLocation>
</comment>
<dbReference type="PANTHER" id="PTHR30572">
    <property type="entry name" value="MEMBRANE COMPONENT OF TRANSPORTER-RELATED"/>
    <property type="match status" value="1"/>
</dbReference>
<feature type="transmembrane region" description="Helical" evidence="7">
    <location>
        <begin position="361"/>
        <end position="384"/>
    </location>
</feature>
<dbReference type="HOGENOM" id="CLU_009433_1_0_0"/>
<keyword evidence="5 7" id="KW-0472">Membrane</keyword>
<reference evidence="10" key="1">
    <citation type="submission" date="2006-10" db="EMBL/GenBank/DDBJ databases">
        <title>Complete sequence of Solibacter usitatus Ellin6076.</title>
        <authorList>
            <consortium name="US DOE Joint Genome Institute"/>
            <person name="Copeland A."/>
            <person name="Lucas S."/>
            <person name="Lapidus A."/>
            <person name="Barry K."/>
            <person name="Detter J.C."/>
            <person name="Glavina del Rio T."/>
            <person name="Hammon N."/>
            <person name="Israni S."/>
            <person name="Dalin E."/>
            <person name="Tice H."/>
            <person name="Pitluck S."/>
            <person name="Thompson L.S."/>
            <person name="Brettin T."/>
            <person name="Bruce D."/>
            <person name="Han C."/>
            <person name="Tapia R."/>
            <person name="Gilna P."/>
            <person name="Schmutz J."/>
            <person name="Larimer F."/>
            <person name="Land M."/>
            <person name="Hauser L."/>
            <person name="Kyrpides N."/>
            <person name="Mikhailova N."/>
            <person name="Janssen P.H."/>
            <person name="Kuske C.R."/>
            <person name="Richardson P."/>
        </authorList>
    </citation>
    <scope>NUCLEOTIDE SEQUENCE</scope>
    <source>
        <strain evidence="10">Ellin6076</strain>
    </source>
</reference>
<accession>Q027Q2</accession>
<keyword evidence="3 7" id="KW-0812">Transmembrane</keyword>
<dbReference type="OrthoDB" id="5933722at2"/>
<dbReference type="PANTHER" id="PTHR30572:SF4">
    <property type="entry name" value="ABC TRANSPORTER PERMEASE YTRF"/>
    <property type="match status" value="1"/>
</dbReference>
<dbReference type="Pfam" id="PF12704">
    <property type="entry name" value="MacB_PCD"/>
    <property type="match status" value="2"/>
</dbReference>
<feature type="transmembrane region" description="Helical" evidence="7">
    <location>
        <begin position="101"/>
        <end position="123"/>
    </location>
</feature>
<evidence type="ECO:0000256" key="7">
    <source>
        <dbReference type="SAM" id="Phobius"/>
    </source>
</evidence>
<dbReference type="InParanoid" id="Q027Q2"/>
<dbReference type="EMBL" id="CP000473">
    <property type="protein sequence ID" value="ABJ82755.1"/>
    <property type="molecule type" value="Genomic_DNA"/>
</dbReference>
<proteinExistence type="inferred from homology"/>
<dbReference type="InterPro" id="IPR050250">
    <property type="entry name" value="Macrolide_Exporter_MacB"/>
</dbReference>
<feature type="transmembrane region" description="Helical" evidence="7">
    <location>
        <begin position="822"/>
        <end position="841"/>
    </location>
</feature>
<gene>
    <name evidence="10" type="ordered locus">Acid_1765</name>
</gene>
<dbReference type="KEGG" id="sus:Acid_1765"/>
<dbReference type="Pfam" id="PF02687">
    <property type="entry name" value="FtsX"/>
    <property type="match status" value="2"/>
</dbReference>
<evidence type="ECO:0000259" key="9">
    <source>
        <dbReference type="Pfam" id="PF12704"/>
    </source>
</evidence>
<evidence type="ECO:0000313" key="10">
    <source>
        <dbReference type="EMBL" id="ABJ82755.1"/>
    </source>
</evidence>
<evidence type="ECO:0000256" key="6">
    <source>
        <dbReference type="ARBA" id="ARBA00038076"/>
    </source>
</evidence>
<feature type="domain" description="MacB-like periplasmic core" evidence="9">
    <location>
        <begin position="505"/>
        <end position="693"/>
    </location>
</feature>
<feature type="domain" description="ABC3 transporter permease C-terminal" evidence="8">
    <location>
        <begin position="771"/>
        <end position="883"/>
    </location>
</feature>
<keyword evidence="4 7" id="KW-1133">Transmembrane helix</keyword>
<keyword evidence="2" id="KW-1003">Cell membrane</keyword>
<dbReference type="NCBIfam" id="TIGR03434">
    <property type="entry name" value="ADOP"/>
    <property type="match status" value="1"/>
</dbReference>
<organism evidence="10">
    <name type="scientific">Solibacter usitatus (strain Ellin6076)</name>
    <dbReference type="NCBI Taxonomy" id="234267"/>
    <lineage>
        <taxon>Bacteria</taxon>
        <taxon>Pseudomonadati</taxon>
        <taxon>Acidobacteriota</taxon>
        <taxon>Terriglobia</taxon>
        <taxon>Bryobacterales</taxon>
        <taxon>Solibacteraceae</taxon>
        <taxon>Candidatus Solibacter</taxon>
    </lineage>
</organism>
<evidence type="ECO:0000256" key="4">
    <source>
        <dbReference type="ARBA" id="ARBA00022989"/>
    </source>
</evidence>
<evidence type="ECO:0008006" key="11">
    <source>
        <dbReference type="Google" id="ProtNLM"/>
    </source>
</evidence>
<sequence>MPDWERVVRAKLPALHVRPEREREIVAELAIELEQVYGDALAGGAGETEAALRAQEHLGDWQALGTRIDQAERGNSRASLSAGGLHDVRYALRALRKNPGFAAIAVLTLAFGIGGNTAIFTMVDAVALRNLPYRDPDRLMAIETRKVQQPEIEPWTSAPDFLDFRKEQRSFESVVAISPVWNVVMTGRGAAEQLDSLYVSADFFPMLGVTAALGRTFLPEEDINGKPAPVVVLGNALWQRRFGGRRDVIGQQVAIDNSMYNVIGVLPADFRWAGEPLAGTSRQIQAWFPLAANQLALAPRMVRFLKVTGRLKQGVKPKAAREETHRLVAALAEQHPDTDRGFECDIRPLRDQATGRVRTSMLLLLGTVAFVLLMACANVANLLLARAVARQREISVRIAVGASAWRLVRQLLTEGLVLAALGGAVGIPMAYVLLQVLVAVGPESLMQAHEISLDARALAFTSAAVLFCAIAAGLPPALRIAAADAHTALRAAGRGMVGGNHRLRSALVVMQVAVALVLLVGAGLLIRSFQHLMSVDPGIDPHNLVTIATQMPGSARTPELRAEMLRRIQDRLEALPGVMSTGAVSRLPFTGKNLGTLVFVEGHSAPGQPLADVEYRVATPNYFPTMRIPLRAGRLFDDHDGAASPVAIINETMARKFWPGEDPVGRRIKLSSTPERAPWFTVVGVVGDVRHFGLDTEPRAEVYRSYAVNPLGAPILVIRTRTDAGAMVETLGATVRSVDPEIPTYDMFAMEALVERSTVQRRFVMMLLTGFALAALLLAGVGIYGTISQAVAQRTQEIGVRMALGASPVSMMAMVFGDGMRLAGVGLATGWIAAAALSGWMRSLLFDVKPFDPLVFGAGAAVLAAFALLACYVPARRATRVDPMIALRQE</sequence>
<evidence type="ECO:0000256" key="1">
    <source>
        <dbReference type="ARBA" id="ARBA00004651"/>
    </source>
</evidence>
<dbReference type="eggNOG" id="COG0577">
    <property type="taxonomic scope" value="Bacteria"/>
</dbReference>
<dbReference type="GO" id="GO:0022857">
    <property type="term" value="F:transmembrane transporter activity"/>
    <property type="evidence" value="ECO:0007669"/>
    <property type="project" value="TreeGrafter"/>
</dbReference>
<evidence type="ECO:0000256" key="3">
    <source>
        <dbReference type="ARBA" id="ARBA00022692"/>
    </source>
</evidence>
<dbReference type="InterPro" id="IPR025857">
    <property type="entry name" value="MacB_PCD"/>
</dbReference>
<feature type="transmembrane region" description="Helical" evidence="7">
    <location>
        <begin position="503"/>
        <end position="526"/>
    </location>
</feature>
<evidence type="ECO:0000256" key="2">
    <source>
        <dbReference type="ARBA" id="ARBA00022475"/>
    </source>
</evidence>
<evidence type="ECO:0000256" key="5">
    <source>
        <dbReference type="ARBA" id="ARBA00023136"/>
    </source>
</evidence>